<sequence>MTRETTTATDLDPVIHVPVRLRLMVILTELPAGDTMSFPRLQDLLELTPSNLITHLRKLEEARYVETVKTGRVTTAHVTDGGRAAFTAYRRNLAALLGG</sequence>
<dbReference type="EMBL" id="BAAAPN010000034">
    <property type="protein sequence ID" value="GAA1754921.1"/>
    <property type="molecule type" value="Genomic_DNA"/>
</dbReference>
<evidence type="ECO:0000313" key="3">
    <source>
        <dbReference type="Proteomes" id="UP001501475"/>
    </source>
</evidence>
<dbReference type="InterPro" id="IPR036388">
    <property type="entry name" value="WH-like_DNA-bd_sf"/>
</dbReference>
<reference evidence="3" key="1">
    <citation type="journal article" date="2019" name="Int. J. Syst. Evol. Microbiol.">
        <title>The Global Catalogue of Microorganisms (GCM) 10K type strain sequencing project: providing services to taxonomists for standard genome sequencing and annotation.</title>
        <authorList>
            <consortium name="The Broad Institute Genomics Platform"/>
            <consortium name="The Broad Institute Genome Sequencing Center for Infectious Disease"/>
            <person name="Wu L."/>
            <person name="Ma J."/>
        </authorList>
    </citation>
    <scope>NUCLEOTIDE SEQUENCE [LARGE SCALE GENOMIC DNA]</scope>
    <source>
        <strain evidence="3">JCM 15591</strain>
    </source>
</reference>
<dbReference type="InterPro" id="IPR011991">
    <property type="entry name" value="ArsR-like_HTH"/>
</dbReference>
<dbReference type="Gene3D" id="1.10.10.10">
    <property type="entry name" value="Winged helix-like DNA-binding domain superfamily/Winged helix DNA-binding domain"/>
    <property type="match status" value="1"/>
</dbReference>
<dbReference type="InterPro" id="IPR027395">
    <property type="entry name" value="WH_DNA-bd_dom"/>
</dbReference>
<protein>
    <submittedName>
        <fullName evidence="2">Transcriptional regulator</fullName>
    </submittedName>
</protein>
<keyword evidence="3" id="KW-1185">Reference proteome</keyword>
<dbReference type="SUPFAM" id="SSF46785">
    <property type="entry name" value="Winged helix' DNA-binding domain"/>
    <property type="match status" value="1"/>
</dbReference>
<evidence type="ECO:0000313" key="2">
    <source>
        <dbReference type="EMBL" id="GAA1754921.1"/>
    </source>
</evidence>
<feature type="domain" description="Winged helix DNA-binding" evidence="1">
    <location>
        <begin position="19"/>
        <end position="96"/>
    </location>
</feature>
<dbReference type="Proteomes" id="UP001501475">
    <property type="component" value="Unassembled WGS sequence"/>
</dbReference>
<dbReference type="PANTHER" id="PTHR37318:SF1">
    <property type="entry name" value="BSL7504 PROTEIN"/>
    <property type="match status" value="1"/>
</dbReference>
<dbReference type="RefSeq" id="WP_344063897.1">
    <property type="nucleotide sequence ID" value="NZ_BAAAPN010000034.1"/>
</dbReference>
<name>A0ABP4WHN8_9MICO</name>
<accession>A0ABP4WHN8</accession>
<gene>
    <name evidence="2" type="ORF">GCM10009810_13400</name>
</gene>
<proteinExistence type="predicted"/>
<dbReference type="CDD" id="cd00090">
    <property type="entry name" value="HTH_ARSR"/>
    <property type="match status" value="1"/>
</dbReference>
<comment type="caution">
    <text evidence="2">The sequence shown here is derived from an EMBL/GenBank/DDBJ whole genome shotgun (WGS) entry which is preliminary data.</text>
</comment>
<dbReference type="InterPro" id="IPR036390">
    <property type="entry name" value="WH_DNA-bd_sf"/>
</dbReference>
<dbReference type="Pfam" id="PF13601">
    <property type="entry name" value="HTH_34"/>
    <property type="match status" value="1"/>
</dbReference>
<evidence type="ECO:0000259" key="1">
    <source>
        <dbReference type="Pfam" id="PF13601"/>
    </source>
</evidence>
<organism evidence="2 3">
    <name type="scientific">Nostocoides vanveenii</name>
    <dbReference type="NCBI Taxonomy" id="330835"/>
    <lineage>
        <taxon>Bacteria</taxon>
        <taxon>Bacillati</taxon>
        <taxon>Actinomycetota</taxon>
        <taxon>Actinomycetes</taxon>
        <taxon>Micrococcales</taxon>
        <taxon>Intrasporangiaceae</taxon>
        <taxon>Nostocoides</taxon>
    </lineage>
</organism>
<dbReference type="PANTHER" id="PTHR37318">
    <property type="entry name" value="BSL7504 PROTEIN"/>
    <property type="match status" value="1"/>
</dbReference>